<dbReference type="InterPro" id="IPR039702">
    <property type="entry name" value="FPS1-like"/>
</dbReference>
<accession>A0A9W4IE71</accession>
<dbReference type="GO" id="GO:0046872">
    <property type="term" value="F:metal ion binding"/>
    <property type="evidence" value="ECO:0007669"/>
    <property type="project" value="UniProtKB-KW"/>
</dbReference>
<evidence type="ECO:0000256" key="3">
    <source>
        <dbReference type="ARBA" id="ARBA00005035"/>
    </source>
</evidence>
<evidence type="ECO:0000256" key="8">
    <source>
        <dbReference type="ARBA" id="ARBA00022842"/>
    </source>
</evidence>
<comment type="caution">
    <text evidence="12">The sequence shown here is derived from an EMBL/GenBank/DDBJ whole genome shotgun (WGS) entry which is preliminary data.</text>
</comment>
<dbReference type="GO" id="GO:0045337">
    <property type="term" value="P:farnesyl diphosphate biosynthetic process"/>
    <property type="evidence" value="ECO:0007669"/>
    <property type="project" value="TreeGrafter"/>
</dbReference>
<keyword evidence="11" id="KW-0812">Transmembrane</keyword>
<proteinExistence type="inferred from homology"/>
<evidence type="ECO:0000256" key="4">
    <source>
        <dbReference type="ARBA" id="ARBA00006706"/>
    </source>
</evidence>
<dbReference type="GO" id="GO:0046165">
    <property type="term" value="P:alcohol biosynthetic process"/>
    <property type="evidence" value="ECO:0007669"/>
    <property type="project" value="UniProtKB-ARBA"/>
</dbReference>
<dbReference type="InterPro" id="IPR008949">
    <property type="entry name" value="Isoprenoid_synthase_dom_sf"/>
</dbReference>
<comment type="similarity">
    <text evidence="4 10">Belongs to the FPP/GGPP synthase family.</text>
</comment>
<dbReference type="CDD" id="cd00685">
    <property type="entry name" value="Trans_IPPS_HT"/>
    <property type="match status" value="1"/>
</dbReference>
<dbReference type="InterPro" id="IPR000092">
    <property type="entry name" value="Polyprenyl_synt"/>
</dbReference>
<dbReference type="PROSITE" id="PS00444">
    <property type="entry name" value="POLYPRENYL_SYNTHASE_2"/>
    <property type="match status" value="1"/>
</dbReference>
<dbReference type="SFLD" id="SFLDS00005">
    <property type="entry name" value="Isoprenoid_Synthase_Type_I"/>
    <property type="match status" value="1"/>
</dbReference>
<keyword evidence="6 10" id="KW-0808">Transferase</keyword>
<name>A0A9W4IE71_9EURO</name>
<keyword evidence="7" id="KW-0479">Metal-binding</keyword>
<keyword evidence="5" id="KW-0444">Lipid biosynthesis</keyword>
<dbReference type="AlphaFoldDB" id="A0A9W4IE71"/>
<dbReference type="EMBL" id="CAJVPG010000033">
    <property type="protein sequence ID" value="CAG8263545.1"/>
    <property type="molecule type" value="Genomic_DNA"/>
</dbReference>
<comment type="pathway">
    <text evidence="2">Isoprenoid biosynthesis; geranyl diphosphate biosynthesis; geranyl diphosphate from dimethylallyl diphosphate and isopentenyl diphosphate: step 1/1.</text>
</comment>
<comment type="cofactor">
    <cofactor evidence="1">
        <name>Mg(2+)</name>
        <dbReference type="ChEBI" id="CHEBI:18420"/>
    </cofactor>
</comment>
<keyword evidence="9" id="KW-0443">Lipid metabolism</keyword>
<dbReference type="SUPFAM" id="SSF48576">
    <property type="entry name" value="Terpenoid synthases"/>
    <property type="match status" value="1"/>
</dbReference>
<organism evidence="12 13">
    <name type="scientific">Penicillium salamii</name>
    <dbReference type="NCBI Taxonomy" id="1612424"/>
    <lineage>
        <taxon>Eukaryota</taxon>
        <taxon>Fungi</taxon>
        <taxon>Dikarya</taxon>
        <taxon>Ascomycota</taxon>
        <taxon>Pezizomycotina</taxon>
        <taxon>Eurotiomycetes</taxon>
        <taxon>Eurotiomycetidae</taxon>
        <taxon>Eurotiales</taxon>
        <taxon>Aspergillaceae</taxon>
        <taxon>Penicillium</taxon>
    </lineage>
</organism>
<gene>
    <name evidence="12" type="ORF">PSALAMII_LOCUS996</name>
</gene>
<comment type="pathway">
    <text evidence="3">Isoprenoid biosynthesis; farnesyl diphosphate biosynthesis; farnesyl diphosphate from geranyl diphosphate and isopentenyl diphosphate: step 1/1.</text>
</comment>
<dbReference type="Gene3D" id="1.10.600.10">
    <property type="entry name" value="Farnesyl Diphosphate Synthase"/>
    <property type="match status" value="1"/>
</dbReference>
<evidence type="ECO:0000256" key="10">
    <source>
        <dbReference type="RuleBase" id="RU004466"/>
    </source>
</evidence>
<dbReference type="GO" id="GO:0004161">
    <property type="term" value="F:dimethylallyltranstransferase activity"/>
    <property type="evidence" value="ECO:0007669"/>
    <property type="project" value="TreeGrafter"/>
</dbReference>
<dbReference type="Pfam" id="PF00348">
    <property type="entry name" value="polyprenyl_synt"/>
    <property type="match status" value="1"/>
</dbReference>
<evidence type="ECO:0000256" key="2">
    <source>
        <dbReference type="ARBA" id="ARBA00004932"/>
    </source>
</evidence>
<dbReference type="SFLD" id="SFLDG01017">
    <property type="entry name" value="Polyprenyl_Transferase_Like"/>
    <property type="match status" value="1"/>
</dbReference>
<protein>
    <submittedName>
        <fullName evidence="12">Uncharacterized protein</fullName>
    </submittedName>
</protein>
<evidence type="ECO:0000256" key="7">
    <source>
        <dbReference type="ARBA" id="ARBA00022723"/>
    </source>
</evidence>
<keyword evidence="8" id="KW-0460">Magnesium</keyword>
<dbReference type="PANTHER" id="PTHR11525">
    <property type="entry name" value="FARNESYL-PYROPHOSPHATE SYNTHETASE"/>
    <property type="match status" value="1"/>
</dbReference>
<evidence type="ECO:0000256" key="5">
    <source>
        <dbReference type="ARBA" id="ARBA00022516"/>
    </source>
</evidence>
<evidence type="ECO:0000313" key="13">
    <source>
        <dbReference type="Proteomes" id="UP001152649"/>
    </source>
</evidence>
<sequence>MPLRTNQTDQTVPPRGNGLLDFGVFVLSLFSLTFHNALIMTSTKRADFEAIFPSLAQDILAHAKRYNLPQNALEWLEKAINVNVPGGKLNRGLSVPDTGIALLQKPLTEEQFEHLSILGWMTELLQAFFLVSDDIMDSSITRRGQPCWYRQDGVGLIAINDAFMLESGIYLILKQRFRSHPAYIDLVELFHETTWQTELGQLCDLITAPEDNVNLDNFSMEKYMFIVTYKTAYYSFYLPVALALIYLQVATEETLKQAHDILIPLGQYFQIQDDYLDNFGDPAFIGKIGTDIQDNKCSWLVNQAIQRCTPEQRALLDASYGRKDAAEEAKVKALYKELDLENVYKQYEEKVVGELREKIAAVDESKGLKKEVFEAFLGKIYKRSK</sequence>
<evidence type="ECO:0000256" key="6">
    <source>
        <dbReference type="ARBA" id="ARBA00022679"/>
    </source>
</evidence>
<dbReference type="Proteomes" id="UP001152649">
    <property type="component" value="Unassembled WGS sequence"/>
</dbReference>
<feature type="transmembrane region" description="Helical" evidence="11">
    <location>
        <begin position="231"/>
        <end position="249"/>
    </location>
</feature>
<dbReference type="InterPro" id="IPR033749">
    <property type="entry name" value="Polyprenyl_synt_CS"/>
</dbReference>
<dbReference type="OrthoDB" id="10257492at2759"/>
<dbReference type="GO" id="GO:0043386">
    <property type="term" value="P:mycotoxin biosynthetic process"/>
    <property type="evidence" value="ECO:0007669"/>
    <property type="project" value="UniProtKB-ARBA"/>
</dbReference>
<evidence type="ECO:0000313" key="12">
    <source>
        <dbReference type="EMBL" id="CAG8263545.1"/>
    </source>
</evidence>
<keyword evidence="13" id="KW-1185">Reference proteome</keyword>
<reference evidence="12" key="1">
    <citation type="submission" date="2021-07" db="EMBL/GenBank/DDBJ databases">
        <authorList>
            <person name="Branca A.L. A."/>
        </authorList>
    </citation>
    <scope>NUCLEOTIDE SEQUENCE</scope>
</reference>
<keyword evidence="11" id="KW-1133">Transmembrane helix</keyword>
<feature type="transmembrane region" description="Helical" evidence="11">
    <location>
        <begin position="20"/>
        <end position="39"/>
    </location>
</feature>
<dbReference type="GO" id="GO:0004337">
    <property type="term" value="F:(2E,6E)-farnesyl diphosphate synthase activity"/>
    <property type="evidence" value="ECO:0007669"/>
    <property type="project" value="TreeGrafter"/>
</dbReference>
<evidence type="ECO:0000256" key="11">
    <source>
        <dbReference type="SAM" id="Phobius"/>
    </source>
</evidence>
<dbReference type="GO" id="GO:0005737">
    <property type="term" value="C:cytoplasm"/>
    <property type="evidence" value="ECO:0007669"/>
    <property type="project" value="TreeGrafter"/>
</dbReference>
<keyword evidence="11" id="KW-0472">Membrane</keyword>
<evidence type="ECO:0000256" key="9">
    <source>
        <dbReference type="ARBA" id="ARBA00023098"/>
    </source>
</evidence>
<dbReference type="PANTHER" id="PTHR11525:SF0">
    <property type="entry name" value="FARNESYL PYROPHOSPHATE SYNTHASE"/>
    <property type="match status" value="1"/>
</dbReference>
<evidence type="ECO:0000256" key="1">
    <source>
        <dbReference type="ARBA" id="ARBA00001946"/>
    </source>
</evidence>
<dbReference type="PROSITE" id="PS00723">
    <property type="entry name" value="POLYPRENYL_SYNTHASE_1"/>
    <property type="match status" value="1"/>
</dbReference>
<dbReference type="FunFam" id="1.10.600.10:FF:000006">
    <property type="entry name" value="Farnesyl pyrophosphate synthase"/>
    <property type="match status" value="1"/>
</dbReference>